<dbReference type="InterPro" id="IPR057466">
    <property type="entry name" value="CFAP46_TPR"/>
</dbReference>
<feature type="region of interest" description="Disordered" evidence="2">
    <location>
        <begin position="2375"/>
        <end position="2396"/>
    </location>
</feature>
<feature type="compositionally biased region" description="Basic residues" evidence="2">
    <location>
        <begin position="1421"/>
        <end position="1430"/>
    </location>
</feature>
<evidence type="ECO:0000313" key="4">
    <source>
        <dbReference type="Proteomes" id="UP000007110"/>
    </source>
</evidence>
<feature type="compositionally biased region" description="Low complexity" evidence="2">
    <location>
        <begin position="2854"/>
        <end position="2863"/>
    </location>
</feature>
<feature type="compositionally biased region" description="Polar residues" evidence="2">
    <location>
        <begin position="348"/>
        <end position="361"/>
    </location>
</feature>
<feature type="compositionally biased region" description="Basic and acidic residues" evidence="2">
    <location>
        <begin position="1566"/>
        <end position="1582"/>
    </location>
</feature>
<feature type="compositionally biased region" description="Polar residues" evidence="2">
    <location>
        <begin position="1432"/>
        <end position="1451"/>
    </location>
</feature>
<organism evidence="3 4">
    <name type="scientific">Strongylocentrotus purpuratus</name>
    <name type="common">Purple sea urchin</name>
    <dbReference type="NCBI Taxonomy" id="7668"/>
    <lineage>
        <taxon>Eukaryota</taxon>
        <taxon>Metazoa</taxon>
        <taxon>Echinodermata</taxon>
        <taxon>Eleutherozoa</taxon>
        <taxon>Echinozoa</taxon>
        <taxon>Echinoidea</taxon>
        <taxon>Euechinoidea</taxon>
        <taxon>Echinacea</taxon>
        <taxon>Camarodonta</taxon>
        <taxon>Echinidea</taxon>
        <taxon>Strongylocentrotidae</taxon>
        <taxon>Strongylocentrotus</taxon>
    </lineage>
</organism>
<dbReference type="SUPFAM" id="SSF48452">
    <property type="entry name" value="TPR-like"/>
    <property type="match status" value="1"/>
</dbReference>
<protein>
    <recommendedName>
        <fullName evidence="5">Cilia- and flagella-associated protein 46</fullName>
    </recommendedName>
</protein>
<feature type="region of interest" description="Disordered" evidence="2">
    <location>
        <begin position="337"/>
        <end position="366"/>
    </location>
</feature>
<dbReference type="InParanoid" id="A0A7M7NUZ5"/>
<feature type="region of interest" description="Disordered" evidence="2">
    <location>
        <begin position="2786"/>
        <end position="2872"/>
    </location>
</feature>
<feature type="region of interest" description="Disordered" evidence="2">
    <location>
        <begin position="1553"/>
        <end position="1597"/>
    </location>
</feature>
<feature type="region of interest" description="Disordered" evidence="2">
    <location>
        <begin position="1219"/>
        <end position="1239"/>
    </location>
</feature>
<dbReference type="PANTHER" id="PTHR15977">
    <property type="entry name" value="CILIA- AND FLAGELLA-ASSOCIATED PROTEIN 46"/>
    <property type="match status" value="1"/>
</dbReference>
<evidence type="ECO:0000313" key="3">
    <source>
        <dbReference type="EnsemblMetazoa" id="XP_030841937"/>
    </source>
</evidence>
<sequence length="2899" mass="323070">MDSNIRQLLAATQQFGVQGKGSFLHQAYDLLKSAADSKPNPDGPLPFNQDLYVLCAELALKNDLPHITKECLKMFFMKTPPSNQFLCRAYLCHAQLLAPSSANDSAQLEKAVVYIQKAINFAKENPRYHFLVYNASVLYWQFCRPFLKLNFRQYLSVSLHHVVKALDDIEDKDYEWRAQLMIALIECHADAGRTKEAAEVSKATAEFTKTHVPLLYKQVIALQVRHQLVDMTKLQKDLRSSGELTVYFKLMRLRVAFEQGEITDHSPHLERILKNIVHDEDFSRASSSMSAASGRKTATPTTTEERNRSSASAQGSGEGSSSPSIASIIRMANTANEVTSPTDEPVSSGASPTDELVSSGSPKLDPPVKSIASKWKAAPVAPVNRDKKASLLLDLARLCSEYNLPDLLARTLDAMKNFPLKDKGAFFEMEFLQCDLMVRNLLDKQETYNKNAVEVRLHAIDRVSEAVMNAVRHGDPNIIQAGCVTLWNVCLPLLQLNLRGQLRKPLTLLAESLENIQSLLILLRCQMHTELAKCEEDMEQIQVAMEHLKKALSLDDGGHYHERLETSLHRLELRAELYKPPERLEDQAAMIIEQARTSADSGTVLMKRSLLVKAGQALSPDAFMLVLESERAPKAGGRGADSIIAQLGGKARNFKKSTKKAIGHIKRICSENERERARLWGDLAKTARKQEVWDICRVAARFCLLYDDDRWSKPQSPSRPETRQENSSVASDHPPTSETPTSRKKSQNTIVAEPVLGLSDKDLVRMLAEVHFLNSEALIHLLRSEDVEMYNKPIPPVDKRKHPKGYIPKKPEEDPDWIDYCDFIKYLTASSTKGFLRAAELGVTLNESWIVCSAASYFWNYTNHVMTENRHRELVTPFTSLLQALKQVGHSSETVLLVNLCNALAVGLILPWIPNPDAEPDGPSPPQVKGKGAKDPDPSPRKAKSVASHTSGKSKQVLAVDPDGGTDIKQALEVCDYAITVTNGTRPLDLVPIAIRHPLLITWVRVKQLLNQQIQKSLGTEDESNMDGQRPLTRCMVALEILTLNGNGIMDFKDAPSLNDLSNLVEQCQWPDPSVELQVWSRLTYLAYKSKNHSLVMRCAAKAMAFDAVPIKHRRLDEHKQMVWYEMLSYASCVLGQSHVRSMDGNNAVRRSAMEAFLYSVRYGRKANNYDLVITAARRYWNACLVLISEPLERQLLKEPLTSILECINATYKKDVKVKTDDSDNEDEDGGAPTPRTMASFATLPSSTVDILSDPEDDVTLRAAIYGVLFQAYADQGEWEAALAAMDKAVNDMPRTKHRLLIFKHRLMVKAQLGRDIHVDIAKFRDESEDYVALMWYKVAKCSKDQFEQLTAYQNAIEALRSPSSDWQKVEYLMEFAEWLYLNEFPLQDCMDQLEWAADILLNMRIRTRSAKKSAGSERGIKRKKSKRSSKVNTPVEIQQPSPAPTDNKTVDTMESGDADGMKAARFVPVQKTFVIGLSASNLDLSVEEITSAKILEHLVRIHTMLAVVAGRGSDAHSNYCTLAWGFLSRLMQVSITSAGQVAKELAKAAAAGDQTAAKGSAKGKKGGDKGKGGKDQEPVKEKPKRKGPIDAVPTSPEEWAAYDVPDEIREAFKHDPSGESINKASILKPTLTMYYLETLVMELRASNFTHLVFPALNMAEVIARDIVFSETSAKTYRLIAAEVCWEMNLSTAAKFHEAVVGPTNLSTEEQAKSRDEIAKLKEKQAQVQREAKRVDELKRNISADKTKNLKLARTVIHPDQKTDIVEAVKGLKKSLSAQSYRQAWTQQAEILIKQGYYQSARELLNEAYLAAQAFEDTWTQAYILLHLASLAIGDGANYGQAINLLKEAQALETDEMFWLKTTLLMVDAYLGNIEDRERSNKARALILKSIATFTVLAEKRPNKAGMINYIKATLDAKFAEVQVNQVLQECRDTMQPKAHRELQTACQKFECSAQEMLGAGYKREAMQIMQKQANILRLFACDSQDKELQHKFLLEAYGVMKTVVSIADDLMIQIQTLSSVSEMRNVSLPVQREACAAKLTLSELLIDVFAIFAEEDRKHRIAESRKGSLEKLVEEFIAATPIMSDVTRDWKELTSTVASSALSQLTGALTLGGSIPHLKAKAMYNIGRCLRMLGIQRGPNPPNQWDVQFMNLVPVPAASKAPPQPTQGDGGDGEEEEAEAKVEEEEELTPEENRQAEKISKMVNQYKGEQTASELYLSQATEVLAQCVQLALQNNLKDIVRSACMDIIESCGQYDQAMACHYLALYQSCQASASLEDALTRAQVDPTTSRQANILHQRQQLLGQNTATNQGMGTVMKTALDALDTESEAWKRLSIANNHLELIKELPPNFNIVILQHTDDRSVLYGAILDKPKAGGDKGGRSKGGGSSHTSRAKVTRNLVDPSALENLCYRFRQHKQEVMQTLLKAEYRRSQKAQRQRMLENLSDDMKEAVAELVDDLGETENHLQAQFINLLLTLEDYLRPITSYLEPAIRALDTSNNPPAGRDAANQPQDECVIILADQWLLEMPLEALAIFSSPAISALTRDFSLQMLYNRFYREPEDEMSEEKKKKEAAKAKAAKDKNKGVKMVPLDRPVPPGCLPLDTHSFKYVVDPHYDSPETDANSPVHVTKEALQLYQTQFTARWEGLIGDDHIPSLGEFEEQMKDCNAFVFYGLEKFLSQLPPFKLAPVNLSEISLAIILDLVQTNQSFMRQSKIDVEKSNTDLSLEKPVETAMLLSLAGAGCVMANQWHCKLGDNASTFNTLMKGLLETGRTTGQTVRRMFIPYYKAPGEEEEEDEGEGEGEDATPDKEKDGKAGGKAKASAKGGKGGKQEEQKKEKDTGRKKSGSMSGRPQGQGSAASSGKGQEGKGDGDQLQLDLLNRGWFNFVCYGLPNLIVTQV</sequence>
<feature type="compositionally biased region" description="Basic and acidic residues" evidence="2">
    <location>
        <begin position="2806"/>
        <end position="2815"/>
    </location>
</feature>
<feature type="region of interest" description="Disordered" evidence="2">
    <location>
        <begin position="1413"/>
        <end position="1451"/>
    </location>
</feature>
<feature type="compositionally biased region" description="Acidic residues" evidence="2">
    <location>
        <begin position="2172"/>
        <end position="2191"/>
    </location>
</feature>
<dbReference type="InterPro" id="IPR039586">
    <property type="entry name" value="CFAP46"/>
</dbReference>
<dbReference type="Pfam" id="PF25439">
    <property type="entry name" value="TPR_CFAP46_N"/>
    <property type="match status" value="1"/>
</dbReference>
<dbReference type="RefSeq" id="XP_030841937.1">
    <property type="nucleotide sequence ID" value="XM_030986077.1"/>
</dbReference>
<feature type="compositionally biased region" description="Polar residues" evidence="2">
    <location>
        <begin position="713"/>
        <end position="740"/>
    </location>
</feature>
<dbReference type="KEGG" id="spu:763857"/>
<evidence type="ECO:0000256" key="2">
    <source>
        <dbReference type="SAM" id="MobiDB-lite"/>
    </source>
</evidence>
<feature type="compositionally biased region" description="Acidic residues" evidence="2">
    <location>
        <begin position="2791"/>
        <end position="2805"/>
    </location>
</feature>
<feature type="coiled-coil region" evidence="1">
    <location>
        <begin position="1711"/>
        <end position="1741"/>
    </location>
</feature>
<dbReference type="PANTHER" id="PTHR15977:SF15">
    <property type="entry name" value="CILIA- AND FLAGELLA-ASSOCIATED PROTEIN 46"/>
    <property type="match status" value="1"/>
</dbReference>
<feature type="region of interest" description="Disordered" evidence="2">
    <location>
        <begin position="917"/>
        <end position="962"/>
    </location>
</feature>
<dbReference type="OMA" id="EEFWYNS"/>
<dbReference type="GO" id="GO:0035082">
    <property type="term" value="P:axoneme assembly"/>
    <property type="evidence" value="ECO:0007669"/>
    <property type="project" value="InterPro"/>
</dbReference>
<dbReference type="GeneID" id="763857"/>
<name>A0A7M7NUZ5_STRPU</name>
<evidence type="ECO:0000256" key="1">
    <source>
        <dbReference type="SAM" id="Coils"/>
    </source>
</evidence>
<evidence type="ECO:0008006" key="5">
    <source>
        <dbReference type="Google" id="ProtNLM"/>
    </source>
</evidence>
<keyword evidence="1" id="KW-0175">Coiled coil</keyword>
<dbReference type="InterPro" id="IPR011990">
    <property type="entry name" value="TPR-like_helical_dom_sf"/>
</dbReference>
<proteinExistence type="predicted"/>
<dbReference type="OrthoDB" id="68437at2759"/>
<feature type="region of interest" description="Disordered" evidence="2">
    <location>
        <begin position="712"/>
        <end position="748"/>
    </location>
</feature>
<dbReference type="GO" id="GO:0060294">
    <property type="term" value="P:cilium movement involved in cell motility"/>
    <property type="evidence" value="ECO:0007669"/>
    <property type="project" value="InterPro"/>
</dbReference>
<reference evidence="3" key="2">
    <citation type="submission" date="2021-01" db="UniProtKB">
        <authorList>
            <consortium name="EnsemblMetazoa"/>
        </authorList>
    </citation>
    <scope>IDENTIFICATION</scope>
</reference>
<feature type="compositionally biased region" description="Low complexity" evidence="2">
    <location>
        <begin position="309"/>
        <end position="324"/>
    </location>
</feature>
<feature type="compositionally biased region" description="Low complexity" evidence="2">
    <location>
        <begin position="284"/>
        <end position="293"/>
    </location>
</feature>
<feature type="region of interest" description="Disordered" evidence="2">
    <location>
        <begin position="2157"/>
        <end position="2196"/>
    </location>
</feature>
<dbReference type="CTD" id="54777"/>
<reference evidence="4" key="1">
    <citation type="submission" date="2015-02" db="EMBL/GenBank/DDBJ databases">
        <title>Genome sequencing for Strongylocentrotus purpuratus.</title>
        <authorList>
            <person name="Murali S."/>
            <person name="Liu Y."/>
            <person name="Vee V."/>
            <person name="English A."/>
            <person name="Wang M."/>
            <person name="Skinner E."/>
            <person name="Han Y."/>
            <person name="Muzny D.M."/>
            <person name="Worley K.C."/>
            <person name="Gibbs R.A."/>
        </authorList>
    </citation>
    <scope>NUCLEOTIDE SEQUENCE</scope>
</reference>
<accession>A0A7M7NUZ5</accession>
<feature type="region of interest" description="Disordered" evidence="2">
    <location>
        <begin position="283"/>
        <end position="324"/>
    </location>
</feature>
<feature type="compositionally biased region" description="Basic and acidic residues" evidence="2">
    <location>
        <begin position="2829"/>
        <end position="2842"/>
    </location>
</feature>
<keyword evidence="4" id="KW-1185">Reference proteome</keyword>
<dbReference type="EnsemblMetazoa" id="XM_030986077">
    <property type="protein sequence ID" value="XP_030841937"/>
    <property type="gene ID" value="LOC763857"/>
</dbReference>
<dbReference type="Proteomes" id="UP000007110">
    <property type="component" value="Unassembled WGS sequence"/>
</dbReference>